<keyword evidence="2" id="KW-1185">Reference proteome</keyword>
<sequence length="249" mass="28121">MENRKRSPKFGRQWRKSDMDDYNIKIQFQNATTFFNTPVLPPPNVDEELLTTEYDTDTIAHENDFILTQLGYAMEREDSESAESAISLFTCLLFSALGYAHRPRLTLLSRGLKILTCGEYKDAKTDACIIDRSTNNELVLVQVCRHIRAKRDPYPQLVATAIAAFQSNNSRRITSGSDPLENKIFPAFTMIGSSPTFLKVPVTAELSRCVQSGLYPTTPTVVFAHEPEIPRPAQRRAEGMRPLDNSCLR</sequence>
<gene>
    <name evidence="1" type="ORF">BJ138DRAFT_1106496</name>
</gene>
<comment type="caution">
    <text evidence="1">The sequence shown here is derived from an EMBL/GenBank/DDBJ whole genome shotgun (WGS) entry which is preliminary data.</text>
</comment>
<dbReference type="EMBL" id="MU268351">
    <property type="protein sequence ID" value="KAH7904821.1"/>
    <property type="molecule type" value="Genomic_DNA"/>
</dbReference>
<proteinExistence type="predicted"/>
<evidence type="ECO:0000313" key="2">
    <source>
        <dbReference type="Proteomes" id="UP000790377"/>
    </source>
</evidence>
<protein>
    <submittedName>
        <fullName evidence="1">Uncharacterized protein</fullName>
    </submittedName>
</protein>
<accession>A0ACB7ZUH9</accession>
<evidence type="ECO:0000313" key="1">
    <source>
        <dbReference type="EMBL" id="KAH7904821.1"/>
    </source>
</evidence>
<dbReference type="Proteomes" id="UP000790377">
    <property type="component" value="Unassembled WGS sequence"/>
</dbReference>
<organism evidence="1 2">
    <name type="scientific">Hygrophoropsis aurantiaca</name>
    <dbReference type="NCBI Taxonomy" id="72124"/>
    <lineage>
        <taxon>Eukaryota</taxon>
        <taxon>Fungi</taxon>
        <taxon>Dikarya</taxon>
        <taxon>Basidiomycota</taxon>
        <taxon>Agaricomycotina</taxon>
        <taxon>Agaricomycetes</taxon>
        <taxon>Agaricomycetidae</taxon>
        <taxon>Boletales</taxon>
        <taxon>Coniophorineae</taxon>
        <taxon>Hygrophoropsidaceae</taxon>
        <taxon>Hygrophoropsis</taxon>
    </lineage>
</organism>
<reference evidence="1" key="1">
    <citation type="journal article" date="2021" name="New Phytol.">
        <title>Evolutionary innovations through gain and loss of genes in the ectomycorrhizal Boletales.</title>
        <authorList>
            <person name="Wu G."/>
            <person name="Miyauchi S."/>
            <person name="Morin E."/>
            <person name="Kuo A."/>
            <person name="Drula E."/>
            <person name="Varga T."/>
            <person name="Kohler A."/>
            <person name="Feng B."/>
            <person name="Cao Y."/>
            <person name="Lipzen A."/>
            <person name="Daum C."/>
            <person name="Hundley H."/>
            <person name="Pangilinan J."/>
            <person name="Johnson J."/>
            <person name="Barry K."/>
            <person name="LaButti K."/>
            <person name="Ng V."/>
            <person name="Ahrendt S."/>
            <person name="Min B."/>
            <person name="Choi I.G."/>
            <person name="Park H."/>
            <person name="Plett J.M."/>
            <person name="Magnuson J."/>
            <person name="Spatafora J.W."/>
            <person name="Nagy L.G."/>
            <person name="Henrissat B."/>
            <person name="Grigoriev I.V."/>
            <person name="Yang Z.L."/>
            <person name="Xu J."/>
            <person name="Martin F.M."/>
        </authorList>
    </citation>
    <scope>NUCLEOTIDE SEQUENCE</scope>
    <source>
        <strain evidence="1">ATCC 28755</strain>
    </source>
</reference>
<name>A0ACB7ZUH9_9AGAM</name>